<organism evidence="1 2">
    <name type="scientific">Fictibacillus aquaticus</name>
    <dbReference type="NCBI Taxonomy" id="2021314"/>
    <lineage>
        <taxon>Bacteria</taxon>
        <taxon>Bacillati</taxon>
        <taxon>Bacillota</taxon>
        <taxon>Bacilli</taxon>
        <taxon>Bacillales</taxon>
        <taxon>Fictibacillaceae</taxon>
        <taxon>Fictibacillus</taxon>
    </lineage>
</organism>
<evidence type="ECO:0000313" key="1">
    <source>
        <dbReference type="EMBL" id="OYD57181.1"/>
    </source>
</evidence>
<dbReference type="Proteomes" id="UP000215059">
    <property type="component" value="Unassembled WGS sequence"/>
</dbReference>
<gene>
    <name evidence="1" type="ORF">CGZ90_10835</name>
</gene>
<reference evidence="1 2" key="1">
    <citation type="submission" date="2017-07" db="EMBL/GenBank/DDBJ databases">
        <title>Fictibacillus sp. nov. GDSW-R2A3 Genome sequencing and assembly.</title>
        <authorList>
            <person name="Mayilraj S."/>
        </authorList>
    </citation>
    <scope>NUCLEOTIDE SEQUENCE [LARGE SCALE GENOMIC DNA]</scope>
    <source>
        <strain evidence="1 2">GDSW-R2A3</strain>
    </source>
</reference>
<sequence>MDIDELELYINKAREILYGNPKPSLIVPPWDPRKVKRASEIYGNNDKIQRIIAGYYKIDK</sequence>
<evidence type="ECO:0000313" key="2">
    <source>
        <dbReference type="Proteomes" id="UP000215059"/>
    </source>
</evidence>
<name>A0A235F769_9BACL</name>
<dbReference type="OrthoDB" id="2974459at2"/>
<dbReference type="AlphaFoldDB" id="A0A235F769"/>
<accession>A0A235F769</accession>
<dbReference type="RefSeq" id="WP_094252529.1">
    <property type="nucleotide sequence ID" value="NZ_JBHLXL010000001.1"/>
</dbReference>
<protein>
    <submittedName>
        <fullName evidence="1">Uncharacterized protein</fullName>
    </submittedName>
</protein>
<dbReference type="EMBL" id="NOII01000003">
    <property type="protein sequence ID" value="OYD57181.1"/>
    <property type="molecule type" value="Genomic_DNA"/>
</dbReference>
<proteinExistence type="predicted"/>
<comment type="caution">
    <text evidence="1">The sequence shown here is derived from an EMBL/GenBank/DDBJ whole genome shotgun (WGS) entry which is preliminary data.</text>
</comment>
<keyword evidence="2" id="KW-1185">Reference proteome</keyword>